<feature type="transmembrane region" description="Helical" evidence="1">
    <location>
        <begin position="45"/>
        <end position="68"/>
    </location>
</feature>
<keyword evidence="3" id="KW-0830">Ubiquinone</keyword>
<evidence type="ECO:0000313" key="4">
    <source>
        <dbReference type="Proteomes" id="UP000008957"/>
    </source>
</evidence>
<accession>A0AB94IY10</accession>
<dbReference type="CDD" id="cd02440">
    <property type="entry name" value="AdoMet_MTases"/>
    <property type="match status" value="1"/>
</dbReference>
<keyword evidence="4" id="KW-1185">Reference proteome</keyword>
<dbReference type="Pfam" id="PF08241">
    <property type="entry name" value="Methyltransf_11"/>
    <property type="match status" value="1"/>
</dbReference>
<dbReference type="PANTHER" id="PTHR45277">
    <property type="entry name" value="EXPRESSED PROTEIN"/>
    <property type="match status" value="1"/>
</dbReference>
<dbReference type="Gene3D" id="3.40.50.150">
    <property type="entry name" value="Vaccinia Virus protein VP39"/>
    <property type="match status" value="1"/>
</dbReference>
<gene>
    <name evidence="3" type="ORF">SY1_16210</name>
</gene>
<dbReference type="KEGG" id="sbr:SY1_16210"/>
<evidence type="ECO:0000259" key="2">
    <source>
        <dbReference type="Pfam" id="PF08241"/>
    </source>
</evidence>
<evidence type="ECO:0000256" key="1">
    <source>
        <dbReference type="SAM" id="Phobius"/>
    </source>
</evidence>
<dbReference type="InterPro" id="IPR029063">
    <property type="entry name" value="SAM-dependent_MTases_sf"/>
</dbReference>
<dbReference type="EMBL" id="FP929056">
    <property type="protein sequence ID" value="CBL28599.1"/>
    <property type="molecule type" value="Genomic_DNA"/>
</dbReference>
<dbReference type="RefSeq" id="WP_015556746.1">
    <property type="nucleotide sequence ID" value="NC_021038.1"/>
</dbReference>
<dbReference type="GO" id="GO:0032259">
    <property type="term" value="P:methylation"/>
    <property type="evidence" value="ECO:0007669"/>
    <property type="project" value="UniProtKB-KW"/>
</dbReference>
<keyword evidence="1" id="KW-0812">Transmembrane</keyword>
<evidence type="ECO:0000313" key="3">
    <source>
        <dbReference type="EMBL" id="CBL28599.1"/>
    </source>
</evidence>
<dbReference type="InterPro" id="IPR013216">
    <property type="entry name" value="Methyltransf_11"/>
</dbReference>
<keyword evidence="3" id="KW-0489">Methyltransferase</keyword>
<dbReference type="AlphaFoldDB" id="A0AB94IY10"/>
<dbReference type="PANTHER" id="PTHR45277:SF1">
    <property type="entry name" value="EXPRESSED PROTEIN"/>
    <property type="match status" value="1"/>
</dbReference>
<dbReference type="GO" id="GO:0008757">
    <property type="term" value="F:S-adenosylmethionine-dependent methyltransferase activity"/>
    <property type="evidence" value="ECO:0007669"/>
    <property type="project" value="InterPro"/>
</dbReference>
<sequence>MKPNYKNWVPKGLLVALAVVTAVVLLFFLALGVLGTGVSDTARGVLAVVLGLASAACLVFLALGTALYRAFDYNGKRQLARAIVEGVAQYVRLPDGGCGLDVGCGSGALTIACAKRNPEGSMTGIDLWGITYASYNKKLCEDNALAEGVGNVRFLQGNAVKLDFPDESFDAVTSNYCYHNIVGVNRQDVLLETLRVLKKGGTFALHDLMSRARYGDMQAFVERLRGMGYQEVQIIDTTQGLFMSPREAKFLFLGGSTLLVGRK</sequence>
<keyword evidence="3" id="KW-0808">Transferase</keyword>
<reference evidence="4" key="1">
    <citation type="submission" date="2010-03" db="EMBL/GenBank/DDBJ databases">
        <title>The genome sequence of Synergistetes sp. SGP1.</title>
        <authorList>
            <consortium name="metaHIT consortium -- http://www.metahit.eu/"/>
            <person name="Pajon A."/>
            <person name="Turner K."/>
            <person name="Parkhill J."/>
            <person name="Wade W."/>
            <person name="Vartoukian S."/>
        </authorList>
    </citation>
    <scope>NUCLEOTIDE SEQUENCE [LARGE SCALE GENOMIC DNA]</scope>
    <source>
        <strain evidence="4">SGP1</strain>
    </source>
</reference>
<dbReference type="Proteomes" id="UP000008957">
    <property type="component" value="Chromosome"/>
</dbReference>
<dbReference type="SUPFAM" id="SSF53335">
    <property type="entry name" value="S-adenosyl-L-methionine-dependent methyltransferases"/>
    <property type="match status" value="1"/>
</dbReference>
<keyword evidence="1" id="KW-0472">Membrane</keyword>
<reference evidence="3 4" key="2">
    <citation type="submission" date="2010-03" db="EMBL/GenBank/DDBJ databases">
        <authorList>
            <person name="Pajon A."/>
        </authorList>
    </citation>
    <scope>NUCLEOTIDE SEQUENCE [LARGE SCALE GENOMIC DNA]</scope>
    <source>
        <strain evidence="3 4">SGP1</strain>
    </source>
</reference>
<feature type="domain" description="Methyltransferase type 11" evidence="2">
    <location>
        <begin position="100"/>
        <end position="204"/>
    </location>
</feature>
<organism evidence="3 4">
    <name type="scientific">Fretibacterium fastidiosum</name>
    <dbReference type="NCBI Taxonomy" id="651822"/>
    <lineage>
        <taxon>Bacteria</taxon>
        <taxon>Thermotogati</taxon>
        <taxon>Synergistota</taxon>
        <taxon>Synergistia</taxon>
        <taxon>Synergistales</taxon>
        <taxon>Aminobacteriaceae</taxon>
        <taxon>Fretibacterium</taxon>
    </lineage>
</organism>
<name>A0AB94IY10_9BACT</name>
<protein>
    <submittedName>
        <fullName evidence="3">Methylase involved in ubiquinone/menaquinone biosynthesis</fullName>
    </submittedName>
</protein>
<keyword evidence="1" id="KW-1133">Transmembrane helix</keyword>
<proteinExistence type="predicted"/>